<dbReference type="Proteomes" id="UP000054248">
    <property type="component" value="Unassembled WGS sequence"/>
</dbReference>
<dbReference type="SUPFAM" id="SSF48371">
    <property type="entry name" value="ARM repeat"/>
    <property type="match status" value="2"/>
</dbReference>
<evidence type="ECO:0000256" key="1">
    <source>
        <dbReference type="SAM" id="MobiDB-lite"/>
    </source>
</evidence>
<dbReference type="Gene3D" id="1.25.10.10">
    <property type="entry name" value="Leucine-rich Repeat Variant"/>
    <property type="match status" value="1"/>
</dbReference>
<proteinExistence type="predicted"/>
<reference evidence="3" key="2">
    <citation type="submission" date="2015-01" db="EMBL/GenBank/DDBJ databases">
        <title>Evolutionary Origins and Diversification of the Mycorrhizal Mutualists.</title>
        <authorList>
            <consortium name="DOE Joint Genome Institute"/>
            <consortium name="Mycorrhizal Genomics Consortium"/>
            <person name="Kohler A."/>
            <person name="Kuo A."/>
            <person name="Nagy L.G."/>
            <person name="Floudas D."/>
            <person name="Copeland A."/>
            <person name="Barry K.W."/>
            <person name="Cichocki N."/>
            <person name="Veneault-Fourrey C."/>
            <person name="LaButti K."/>
            <person name="Lindquist E.A."/>
            <person name="Lipzen A."/>
            <person name="Lundell T."/>
            <person name="Morin E."/>
            <person name="Murat C."/>
            <person name="Riley R."/>
            <person name="Ohm R."/>
            <person name="Sun H."/>
            <person name="Tunlid A."/>
            <person name="Henrissat B."/>
            <person name="Grigoriev I.V."/>
            <person name="Hibbett D.S."/>
            <person name="Martin F."/>
        </authorList>
    </citation>
    <scope>NUCLEOTIDE SEQUENCE [LARGE SCALE GENOMIC DNA]</scope>
    <source>
        <strain evidence="3">MUT 4182</strain>
    </source>
</reference>
<sequence length="771" mass="82721">MASPLLAQVSTLESARAALETNPSAPGDWQVAEVAARTIADTLRTRSDPVDHKTQLGESSLPRTIAGLFTTATTAAGEAGIPSSTAAKTAVYELLRVGANLCSDHNPNRQSLLDAGVVMSVLEMLNAYWRRISTTDPSRLPVDDLRLIKTCIGILLNASLGYEPIRSTLISSNAPLTILQLSSTLYVPGGWVHGDFEEWKWRSGLSSWGWTAISNFKGDDSEDDGPTPASQIEPKQPPLFDAEALPLLVSALRAFIPKLPPQEPPSFDRSACHDFVKSDLDVLNHVSTQLESLSLDSQTVRCGLAGWDVMTTVLDFVEKSEPPKFWASFSSPKEKQNWENQVGFCKAAVIKAVVEVAGEKDSLAILWDEKASEYPGGEFVKKMVGWIRDIKLDSEGARDDLMICATLSLGNLARDESHSSALLAPPYSLTPLLLPLLERKVNLRVKHGCTGLLKHLAQAPQNKGLLGASGTIEALAASGIWRRESDIAEIIQINAIGVAKHLSYLNATNALRLTTPIPNDPEDDSPLDLILDLAQRSDELTVQSEGTRVLVNVIKGLFALQQAGLNGLQSAVPDGAKKPVTSQEDPPVDEEKRKEAIARLLTLDTTEALAEMLARSGRYPILLNEAIVALTLLSTQPPALPLVLQSLLAPLPYRITESGQAVAPPSGTTNGQALASRSSNPLDMIVAILRNPGKLFPLGLIANACTLLGTLGKDSSEDAERVKQATRTALEALIPKAMEVDGEEGKATGAKAKNIVDVAAKKTLEAWSAKP</sequence>
<dbReference type="STRING" id="1051891.A0A0C3LET4"/>
<dbReference type="HOGENOM" id="CLU_007321_1_1_1"/>
<dbReference type="InterPro" id="IPR040144">
    <property type="entry name" value="RAP1GDS1"/>
</dbReference>
<feature type="region of interest" description="Disordered" evidence="1">
    <location>
        <begin position="571"/>
        <end position="591"/>
    </location>
</feature>
<gene>
    <name evidence="2" type="ORF">M407DRAFT_104567</name>
</gene>
<evidence type="ECO:0000313" key="2">
    <source>
        <dbReference type="EMBL" id="KIO32458.1"/>
    </source>
</evidence>
<name>A0A0C3LET4_9AGAM</name>
<dbReference type="InterPro" id="IPR011989">
    <property type="entry name" value="ARM-like"/>
</dbReference>
<reference evidence="2 3" key="1">
    <citation type="submission" date="2014-04" db="EMBL/GenBank/DDBJ databases">
        <authorList>
            <consortium name="DOE Joint Genome Institute"/>
            <person name="Kuo A."/>
            <person name="Girlanda M."/>
            <person name="Perotto S."/>
            <person name="Kohler A."/>
            <person name="Nagy L.G."/>
            <person name="Floudas D."/>
            <person name="Copeland A."/>
            <person name="Barry K.W."/>
            <person name="Cichocki N."/>
            <person name="Veneault-Fourrey C."/>
            <person name="LaButti K."/>
            <person name="Lindquist E.A."/>
            <person name="Lipzen A."/>
            <person name="Lundell T."/>
            <person name="Morin E."/>
            <person name="Murat C."/>
            <person name="Sun H."/>
            <person name="Tunlid A."/>
            <person name="Henrissat B."/>
            <person name="Grigoriev I.V."/>
            <person name="Hibbett D.S."/>
            <person name="Martin F."/>
            <person name="Nordberg H.P."/>
            <person name="Cantor M.N."/>
            <person name="Hua S.X."/>
        </authorList>
    </citation>
    <scope>NUCLEOTIDE SEQUENCE [LARGE SCALE GENOMIC DNA]</scope>
    <source>
        <strain evidence="2 3">MUT 4182</strain>
    </source>
</reference>
<dbReference type="InterPro" id="IPR016024">
    <property type="entry name" value="ARM-type_fold"/>
</dbReference>
<dbReference type="PANTHER" id="PTHR10957">
    <property type="entry name" value="RAP1 GTPASE-GDP DISSOCIATION STIMULATOR 1"/>
    <property type="match status" value="1"/>
</dbReference>
<keyword evidence="3" id="KW-1185">Reference proteome</keyword>
<dbReference type="AlphaFoldDB" id="A0A0C3LET4"/>
<evidence type="ECO:0000313" key="3">
    <source>
        <dbReference type="Proteomes" id="UP000054248"/>
    </source>
</evidence>
<protein>
    <submittedName>
        <fullName evidence="2">Uncharacterized protein</fullName>
    </submittedName>
</protein>
<dbReference type="EMBL" id="KN822954">
    <property type="protein sequence ID" value="KIO32458.1"/>
    <property type="molecule type" value="Genomic_DNA"/>
</dbReference>
<organism evidence="2 3">
    <name type="scientific">Tulasnella calospora MUT 4182</name>
    <dbReference type="NCBI Taxonomy" id="1051891"/>
    <lineage>
        <taxon>Eukaryota</taxon>
        <taxon>Fungi</taxon>
        <taxon>Dikarya</taxon>
        <taxon>Basidiomycota</taxon>
        <taxon>Agaricomycotina</taxon>
        <taxon>Agaricomycetes</taxon>
        <taxon>Cantharellales</taxon>
        <taxon>Tulasnellaceae</taxon>
        <taxon>Tulasnella</taxon>
    </lineage>
</organism>
<accession>A0A0C3LET4</accession>
<dbReference type="OrthoDB" id="26149at2759"/>
<dbReference type="GO" id="GO:0005085">
    <property type="term" value="F:guanyl-nucleotide exchange factor activity"/>
    <property type="evidence" value="ECO:0007669"/>
    <property type="project" value="InterPro"/>
</dbReference>